<evidence type="ECO:0000256" key="3">
    <source>
        <dbReference type="ARBA" id="ARBA00022475"/>
    </source>
</evidence>
<evidence type="ECO:0000256" key="2">
    <source>
        <dbReference type="ARBA" id="ARBA00022448"/>
    </source>
</evidence>
<gene>
    <name evidence="5" type="ORF">Q6294_34330</name>
</gene>
<dbReference type="PANTHER" id="PTHR43163">
    <property type="entry name" value="DIPEPTIDE TRANSPORT SYSTEM PERMEASE PROTEIN DPPB-RELATED"/>
    <property type="match status" value="1"/>
</dbReference>
<name>A0AAW8ASG3_KLEPN</name>
<keyword evidence="2" id="KW-0813">Transport</keyword>
<dbReference type="PANTHER" id="PTHR43163:SF6">
    <property type="entry name" value="DIPEPTIDE TRANSPORT SYSTEM PERMEASE PROTEIN DPPB-RELATED"/>
    <property type="match status" value="1"/>
</dbReference>
<evidence type="ECO:0000313" key="6">
    <source>
        <dbReference type="Proteomes" id="UP001244490"/>
    </source>
</evidence>
<proteinExistence type="predicted"/>
<evidence type="ECO:0000313" key="5">
    <source>
        <dbReference type="EMBL" id="MDP0972010.1"/>
    </source>
</evidence>
<dbReference type="Proteomes" id="UP001244490">
    <property type="component" value="Unassembled WGS sequence"/>
</dbReference>
<keyword evidence="4" id="KW-0472">Membrane</keyword>
<evidence type="ECO:0000256" key="4">
    <source>
        <dbReference type="SAM" id="Phobius"/>
    </source>
</evidence>
<comment type="caution">
    <text evidence="5">The sequence shown here is derived from an EMBL/GenBank/DDBJ whole genome shotgun (WGS) entry which is preliminary data.</text>
</comment>
<accession>A0AAW8ASG3</accession>
<evidence type="ECO:0000256" key="1">
    <source>
        <dbReference type="ARBA" id="ARBA00004651"/>
    </source>
</evidence>
<keyword evidence="4" id="KW-1133">Transmembrane helix</keyword>
<comment type="subcellular location">
    <subcellularLocation>
        <location evidence="1">Cell membrane</location>
        <topology evidence="1">Multi-pass membrane protein</topology>
    </subcellularLocation>
</comment>
<dbReference type="GO" id="GO:0071916">
    <property type="term" value="F:dipeptide transmembrane transporter activity"/>
    <property type="evidence" value="ECO:0007669"/>
    <property type="project" value="TreeGrafter"/>
</dbReference>
<dbReference type="EMBL" id="JAUUIA010001542">
    <property type="protein sequence ID" value="MDP0972010.1"/>
    <property type="molecule type" value="Genomic_DNA"/>
</dbReference>
<keyword evidence="4" id="KW-0812">Transmembrane</keyword>
<feature type="non-terminal residue" evidence="5">
    <location>
        <position position="77"/>
    </location>
</feature>
<sequence length="77" mass="7884">DLARAAAALGLDQPVWVQYGRFLSRALGGDLGDSFIHGSPAIGLILARLPATLELAVVAMLIAVGLGVPLGLWAGLH</sequence>
<keyword evidence="3" id="KW-1003">Cell membrane</keyword>
<reference evidence="5" key="1">
    <citation type="submission" date="2023-07" db="EMBL/GenBank/DDBJ databases">
        <authorList>
            <person name="Peng Z."/>
        </authorList>
    </citation>
    <scope>NUCLEOTIDE SEQUENCE</scope>
    <source>
        <strain evidence="5">KP219</strain>
    </source>
</reference>
<feature type="transmembrane region" description="Helical" evidence="4">
    <location>
        <begin position="55"/>
        <end position="76"/>
    </location>
</feature>
<organism evidence="5 6">
    <name type="scientific">Klebsiella pneumoniae</name>
    <dbReference type="NCBI Taxonomy" id="573"/>
    <lineage>
        <taxon>Bacteria</taxon>
        <taxon>Pseudomonadati</taxon>
        <taxon>Pseudomonadota</taxon>
        <taxon>Gammaproteobacteria</taxon>
        <taxon>Enterobacterales</taxon>
        <taxon>Enterobacteriaceae</taxon>
        <taxon>Klebsiella/Raoultella group</taxon>
        <taxon>Klebsiella</taxon>
        <taxon>Klebsiella pneumoniae complex</taxon>
    </lineage>
</organism>
<dbReference type="GO" id="GO:0005886">
    <property type="term" value="C:plasma membrane"/>
    <property type="evidence" value="ECO:0007669"/>
    <property type="project" value="UniProtKB-SubCell"/>
</dbReference>
<dbReference type="AlphaFoldDB" id="A0AAW8ASG3"/>
<protein>
    <submittedName>
        <fullName evidence="5">ABC transporter permease</fullName>
    </submittedName>
</protein>
<feature type="non-terminal residue" evidence="5">
    <location>
        <position position="1"/>
    </location>
</feature>